<keyword evidence="2" id="KW-1133">Transmembrane helix</keyword>
<accession>A5G7P2</accession>
<gene>
    <name evidence="3" type="ordered locus">Gura_3657</name>
</gene>
<evidence type="ECO:0000256" key="1">
    <source>
        <dbReference type="SAM" id="MobiDB-lite"/>
    </source>
</evidence>
<dbReference type="Proteomes" id="UP000006695">
    <property type="component" value="Chromosome"/>
</dbReference>
<organism evidence="3 4">
    <name type="scientific">Geotalea uraniireducens (strain Rf4)</name>
    <name type="common">Geobacter uraniireducens</name>
    <dbReference type="NCBI Taxonomy" id="351605"/>
    <lineage>
        <taxon>Bacteria</taxon>
        <taxon>Pseudomonadati</taxon>
        <taxon>Thermodesulfobacteriota</taxon>
        <taxon>Desulfuromonadia</taxon>
        <taxon>Geobacterales</taxon>
        <taxon>Geobacteraceae</taxon>
        <taxon>Geotalea</taxon>
    </lineage>
</organism>
<feature type="transmembrane region" description="Helical" evidence="2">
    <location>
        <begin position="109"/>
        <end position="126"/>
    </location>
</feature>
<dbReference type="EMBL" id="CP000698">
    <property type="protein sequence ID" value="ABQ27810.1"/>
    <property type="molecule type" value="Genomic_DNA"/>
</dbReference>
<reference evidence="3 4" key="1">
    <citation type="submission" date="2007-05" db="EMBL/GenBank/DDBJ databases">
        <title>Complete sequence of Geobacter uraniireducens Rf4.</title>
        <authorList>
            <consortium name="US DOE Joint Genome Institute"/>
            <person name="Copeland A."/>
            <person name="Lucas S."/>
            <person name="Lapidus A."/>
            <person name="Barry K."/>
            <person name="Detter J.C."/>
            <person name="Glavina del Rio T."/>
            <person name="Hammon N."/>
            <person name="Israni S."/>
            <person name="Dalin E."/>
            <person name="Tice H."/>
            <person name="Pitluck S."/>
            <person name="Chertkov O."/>
            <person name="Brettin T."/>
            <person name="Bruce D."/>
            <person name="Han C."/>
            <person name="Schmutz J."/>
            <person name="Larimer F."/>
            <person name="Land M."/>
            <person name="Hauser L."/>
            <person name="Kyrpides N."/>
            <person name="Mikhailova N."/>
            <person name="Shelobolina E."/>
            <person name="Aklujkar M."/>
            <person name="Lovley D."/>
            <person name="Richardson P."/>
        </authorList>
    </citation>
    <scope>NUCLEOTIDE SEQUENCE [LARGE SCALE GENOMIC DNA]</scope>
    <source>
        <strain evidence="3 4">Rf4</strain>
    </source>
</reference>
<feature type="region of interest" description="Disordered" evidence="1">
    <location>
        <begin position="1"/>
        <end position="29"/>
    </location>
</feature>
<dbReference type="OrthoDB" id="5397017at2"/>
<dbReference type="RefSeq" id="WP_011940464.1">
    <property type="nucleotide sequence ID" value="NC_009483.1"/>
</dbReference>
<proteinExistence type="predicted"/>
<feature type="transmembrane region" description="Helical" evidence="2">
    <location>
        <begin position="41"/>
        <end position="60"/>
    </location>
</feature>
<dbReference type="HOGENOM" id="CLU_127579_0_0_7"/>
<evidence type="ECO:0000313" key="3">
    <source>
        <dbReference type="EMBL" id="ABQ27810.1"/>
    </source>
</evidence>
<evidence type="ECO:0000256" key="2">
    <source>
        <dbReference type="SAM" id="Phobius"/>
    </source>
</evidence>
<feature type="transmembrane region" description="Helical" evidence="2">
    <location>
        <begin position="80"/>
        <end position="97"/>
    </location>
</feature>
<dbReference type="KEGG" id="gur:Gura_3657"/>
<feature type="transmembrane region" description="Helical" evidence="2">
    <location>
        <begin position="132"/>
        <end position="152"/>
    </location>
</feature>
<keyword evidence="2" id="KW-0812">Transmembrane</keyword>
<dbReference type="AlphaFoldDB" id="A5G7P2"/>
<sequence length="181" mass="19627">MKNQTTHSSQPEDEASLPVQKGTQESMEKIRRLKTKASRGLFAMALFIAVSIGAVQNFAFLPTFTPQIRAILGTPPSANMISAALMLYSFSAIILILSRMMSGSGSYSGFSHVGYLAAFFAFYHFSGALYENFWAVFAAGTTILGLESYHIWTFCAEEIKKEQESLAEHGGSKGSGESAGE</sequence>
<name>A5G7P2_GEOUR</name>
<keyword evidence="4" id="KW-1185">Reference proteome</keyword>
<evidence type="ECO:0008006" key="5">
    <source>
        <dbReference type="Google" id="ProtNLM"/>
    </source>
</evidence>
<evidence type="ECO:0000313" key="4">
    <source>
        <dbReference type="Proteomes" id="UP000006695"/>
    </source>
</evidence>
<protein>
    <recommendedName>
        <fullName evidence="5">Menaquinol oxidoreductase</fullName>
    </recommendedName>
</protein>
<dbReference type="STRING" id="351605.Gura_3657"/>
<keyword evidence="2" id="KW-0472">Membrane</keyword>